<evidence type="ECO:0000313" key="3">
    <source>
        <dbReference type="Proteomes" id="UP001500945"/>
    </source>
</evidence>
<feature type="chain" id="PRO_5045828214" evidence="1">
    <location>
        <begin position="30"/>
        <end position="246"/>
    </location>
</feature>
<accession>A0ABP8K6S9</accession>
<keyword evidence="3" id="KW-1185">Reference proteome</keyword>
<evidence type="ECO:0000256" key="1">
    <source>
        <dbReference type="SAM" id="SignalP"/>
    </source>
</evidence>
<gene>
    <name evidence="2" type="ORF">GCM10023168_10070</name>
</gene>
<dbReference type="Proteomes" id="UP001500945">
    <property type="component" value="Unassembled WGS sequence"/>
</dbReference>
<dbReference type="RefSeq" id="WP_345203029.1">
    <property type="nucleotide sequence ID" value="NZ_BAABGM010000006.1"/>
</dbReference>
<organism evidence="2 3">
    <name type="scientific">Fodinibacter luteus</name>
    <dbReference type="NCBI Taxonomy" id="552064"/>
    <lineage>
        <taxon>Bacteria</taxon>
        <taxon>Bacillati</taxon>
        <taxon>Actinomycetota</taxon>
        <taxon>Actinomycetes</taxon>
        <taxon>Micrococcales</taxon>
        <taxon>Intrasporangiaceae</taxon>
        <taxon>Fodinibacter (ex Wang et al. 2009)</taxon>
    </lineage>
</organism>
<dbReference type="EMBL" id="BAABGM010000006">
    <property type="protein sequence ID" value="GAA4400930.1"/>
    <property type="molecule type" value="Genomic_DNA"/>
</dbReference>
<comment type="caution">
    <text evidence="2">The sequence shown here is derived from an EMBL/GenBank/DDBJ whole genome shotgun (WGS) entry which is preliminary data.</text>
</comment>
<reference evidence="3" key="1">
    <citation type="journal article" date="2019" name="Int. J. Syst. Evol. Microbiol.">
        <title>The Global Catalogue of Microorganisms (GCM) 10K type strain sequencing project: providing services to taxonomists for standard genome sequencing and annotation.</title>
        <authorList>
            <consortium name="The Broad Institute Genomics Platform"/>
            <consortium name="The Broad Institute Genome Sequencing Center for Infectious Disease"/>
            <person name="Wu L."/>
            <person name="Ma J."/>
        </authorList>
    </citation>
    <scope>NUCLEOTIDE SEQUENCE [LARGE SCALE GENOMIC DNA]</scope>
    <source>
        <strain evidence="3">JCM 17809</strain>
    </source>
</reference>
<name>A0ABP8K6S9_9MICO</name>
<proteinExistence type="predicted"/>
<protein>
    <submittedName>
        <fullName evidence="2">Uncharacterized protein</fullName>
    </submittedName>
</protein>
<evidence type="ECO:0000313" key="2">
    <source>
        <dbReference type="EMBL" id="GAA4400930.1"/>
    </source>
</evidence>
<feature type="signal peptide" evidence="1">
    <location>
        <begin position="1"/>
        <end position="29"/>
    </location>
</feature>
<sequence length="246" mass="26159">MATRWLRGAAMLGALVLSLLLGTLSPARADSGGIQIKPIGNPTWAPDDCHLFSAPIGTAGTGYAEAFETIGRLLPPPNHVPRLPWLAIGPGAAHMPPYDTELGLGIRSEDFHRGHGFTRSEFSDGNGVFLVCMVVPDPGVVGSSPDFASGPIIANATFPVHVEGVATQDGKPFDPFLTNFDVPPLTTTIDPAFDVDGHSHFPIFVVTNQDFGPTTTALQGRFDYELTMTDVSGTGWTVRAHFVVRP</sequence>
<keyword evidence="1" id="KW-0732">Signal</keyword>